<dbReference type="AlphaFoldDB" id="A0A6M1TPK1"/>
<dbReference type="InterPro" id="IPR058595">
    <property type="entry name" value="Avidin-like"/>
</dbReference>
<evidence type="ECO:0000313" key="1">
    <source>
        <dbReference type="EMBL" id="NGP90220.1"/>
    </source>
</evidence>
<proteinExistence type="predicted"/>
<sequence length="116" mass="13377">MENTINYDGRCFRSVKNSENGEVDGKTIFYYHQQGDIVWADYRGGGVQRGTLIAKVVNNHCLDMRYSHINSKGELMTGRCFSTPEQLNDGRLRMHEKWQWTCGDRSEGESIIEEIP</sequence>
<dbReference type="RefSeq" id="WP_165271444.1">
    <property type="nucleotide sequence ID" value="NZ_JAALLS010000042.1"/>
</dbReference>
<gene>
    <name evidence="1" type="ORF">G3569_17810</name>
</gene>
<name>A0A6M1TPK1_9BACT</name>
<accession>A0A6M1TPK1</accession>
<evidence type="ECO:0000313" key="2">
    <source>
        <dbReference type="Proteomes" id="UP000479132"/>
    </source>
</evidence>
<protein>
    <submittedName>
        <fullName evidence="1">N-acetylglutamate synthase</fullName>
    </submittedName>
</protein>
<comment type="caution">
    <text evidence="1">The sequence shown here is derived from an EMBL/GenBank/DDBJ whole genome shotgun (WGS) entry which is preliminary data.</text>
</comment>
<dbReference type="Pfam" id="PF26421">
    <property type="entry name" value="Avidin_like"/>
    <property type="match status" value="1"/>
</dbReference>
<dbReference type="Proteomes" id="UP000479132">
    <property type="component" value="Unassembled WGS sequence"/>
</dbReference>
<reference evidence="1 2" key="1">
    <citation type="submission" date="2020-02" db="EMBL/GenBank/DDBJ databases">
        <title>Aliifodinibius halophilus 2W32, complete genome.</title>
        <authorList>
            <person name="Li Y."/>
            <person name="Wu S."/>
        </authorList>
    </citation>
    <scope>NUCLEOTIDE SEQUENCE [LARGE SCALE GENOMIC DNA]</scope>
    <source>
        <strain evidence="1 2">2W32</strain>
    </source>
</reference>
<organism evidence="1 2">
    <name type="scientific">Fodinibius halophilus</name>
    <dbReference type="NCBI Taxonomy" id="1736908"/>
    <lineage>
        <taxon>Bacteria</taxon>
        <taxon>Pseudomonadati</taxon>
        <taxon>Balneolota</taxon>
        <taxon>Balneolia</taxon>
        <taxon>Balneolales</taxon>
        <taxon>Balneolaceae</taxon>
        <taxon>Fodinibius</taxon>
    </lineage>
</organism>
<dbReference type="EMBL" id="JAALLS010000042">
    <property type="protein sequence ID" value="NGP90220.1"/>
    <property type="molecule type" value="Genomic_DNA"/>
</dbReference>
<keyword evidence="2" id="KW-1185">Reference proteome</keyword>